<name>A0A9X7BK07_BACTU</name>
<reference evidence="1 2" key="1">
    <citation type="submission" date="2017-09" db="EMBL/GenBank/DDBJ databases">
        <title>Large-scale bioinformatics analysis of Bacillus genomes uncovers conserved roles of natural products in bacterial physiology.</title>
        <authorList>
            <consortium name="Agbiome Team Llc"/>
            <person name="Bleich R.M."/>
            <person name="Grubbs K.J."/>
            <person name="Santa Maria K.C."/>
            <person name="Allen S.E."/>
            <person name="Farag S."/>
            <person name="Shank E.A."/>
            <person name="Bowers A."/>
        </authorList>
    </citation>
    <scope>NUCLEOTIDE SEQUENCE [LARGE SCALE GENOMIC DNA]</scope>
    <source>
        <strain evidence="1 2">AFS060060</strain>
    </source>
</reference>
<dbReference type="EMBL" id="NVDU01000063">
    <property type="protein sequence ID" value="PFV27212.1"/>
    <property type="molecule type" value="Genomic_DNA"/>
</dbReference>
<gene>
    <name evidence="1" type="ORF">COK99_24800</name>
</gene>
<evidence type="ECO:0000313" key="2">
    <source>
        <dbReference type="Proteomes" id="UP000223366"/>
    </source>
</evidence>
<accession>A0A9X7BK07</accession>
<dbReference type="AlphaFoldDB" id="A0A9X7BK07"/>
<organism evidence="1 2">
    <name type="scientific">Bacillus thuringiensis</name>
    <dbReference type="NCBI Taxonomy" id="1428"/>
    <lineage>
        <taxon>Bacteria</taxon>
        <taxon>Bacillati</taxon>
        <taxon>Bacillota</taxon>
        <taxon>Bacilli</taxon>
        <taxon>Bacillales</taxon>
        <taxon>Bacillaceae</taxon>
        <taxon>Bacillus</taxon>
        <taxon>Bacillus cereus group</taxon>
    </lineage>
</organism>
<dbReference type="Proteomes" id="UP000223366">
    <property type="component" value="Unassembled WGS sequence"/>
</dbReference>
<evidence type="ECO:0000313" key="1">
    <source>
        <dbReference type="EMBL" id="PFV27212.1"/>
    </source>
</evidence>
<comment type="caution">
    <text evidence="1">The sequence shown here is derived from an EMBL/GenBank/DDBJ whole genome shotgun (WGS) entry which is preliminary data.</text>
</comment>
<proteinExistence type="predicted"/>
<sequence length="79" mass="8847">MSFLRINKEESRITIPFNIYTLAIIKANVPAPNPALSNIEANVAIVKKIMGVSSKNMKPATILFLNYVQIRKWLKSLGC</sequence>
<protein>
    <submittedName>
        <fullName evidence="1">Uncharacterized protein</fullName>
    </submittedName>
</protein>